<dbReference type="PATRIC" id="fig|1423804.4.peg.3006"/>
<dbReference type="Gene3D" id="3.40.50.1240">
    <property type="entry name" value="Phosphoglycerate mutase-like"/>
    <property type="match status" value="1"/>
</dbReference>
<dbReference type="SMART" id="SM00855">
    <property type="entry name" value="PGAM"/>
    <property type="match status" value="1"/>
</dbReference>
<accession>A0A0R2EHX3</accession>
<proteinExistence type="predicted"/>
<dbReference type="EMBL" id="AYZM01000177">
    <property type="protein sequence ID" value="KRN15983.1"/>
    <property type="molecule type" value="Genomic_DNA"/>
</dbReference>
<dbReference type="PIRSF" id="PIRSF000709">
    <property type="entry name" value="6PFK_2-Ptase"/>
    <property type="match status" value="1"/>
</dbReference>
<comment type="caution">
    <text evidence="3">The sequence shown here is derived from an EMBL/GenBank/DDBJ whole genome shotgun (WGS) entry which is preliminary data.</text>
</comment>
<feature type="binding site" evidence="2">
    <location>
        <position position="60"/>
    </location>
    <ligand>
        <name>substrate</name>
    </ligand>
</feature>
<reference evidence="3 4" key="1">
    <citation type="journal article" date="2015" name="Genome Announc.">
        <title>Expanding the biotechnology potential of lactobacilli through comparative genomics of 213 strains and associated genera.</title>
        <authorList>
            <person name="Sun Z."/>
            <person name="Harris H.M."/>
            <person name="McCann A."/>
            <person name="Guo C."/>
            <person name="Argimon S."/>
            <person name="Zhang W."/>
            <person name="Yang X."/>
            <person name="Jeffery I.B."/>
            <person name="Cooney J.C."/>
            <person name="Kagawa T.F."/>
            <person name="Liu W."/>
            <person name="Song Y."/>
            <person name="Salvetti E."/>
            <person name="Wrobel A."/>
            <person name="Rasinkangas P."/>
            <person name="Parkhill J."/>
            <person name="Rea M.C."/>
            <person name="O'Sullivan O."/>
            <person name="Ritari J."/>
            <person name="Douillard F.P."/>
            <person name="Paul Ross R."/>
            <person name="Yang R."/>
            <person name="Briner A.E."/>
            <person name="Felis G.E."/>
            <person name="de Vos W.M."/>
            <person name="Barrangou R."/>
            <person name="Klaenhammer T.R."/>
            <person name="Caufield P.W."/>
            <person name="Cui Y."/>
            <person name="Zhang H."/>
            <person name="O'Toole P.W."/>
        </authorList>
    </citation>
    <scope>NUCLEOTIDE SEQUENCE [LARGE SCALE GENOMIC DNA]</scope>
    <source>
        <strain evidence="3 4">DSM 23365</strain>
    </source>
</reference>
<feature type="binding site" evidence="2">
    <location>
        <begin position="9"/>
        <end position="16"/>
    </location>
    <ligand>
        <name>substrate</name>
    </ligand>
</feature>
<dbReference type="OrthoDB" id="9782128at2"/>
<gene>
    <name evidence="3" type="ORF">FD14_GL002791</name>
</gene>
<dbReference type="PANTHER" id="PTHR48100">
    <property type="entry name" value="BROAD-SPECIFICITY PHOSPHATASE YOR283W-RELATED"/>
    <property type="match status" value="1"/>
</dbReference>
<evidence type="ECO:0000313" key="4">
    <source>
        <dbReference type="Proteomes" id="UP000051442"/>
    </source>
</evidence>
<dbReference type="InterPro" id="IPR050275">
    <property type="entry name" value="PGM_Phosphatase"/>
</dbReference>
<dbReference type="SUPFAM" id="SSF53254">
    <property type="entry name" value="Phosphoglycerate mutase-like"/>
    <property type="match status" value="1"/>
</dbReference>
<feature type="active site" description="Tele-phosphohistidine intermediate" evidence="1">
    <location>
        <position position="10"/>
    </location>
</feature>
<dbReference type="Pfam" id="PF00300">
    <property type="entry name" value="His_Phos_1"/>
    <property type="match status" value="1"/>
</dbReference>
<evidence type="ECO:0008006" key="5">
    <source>
        <dbReference type="Google" id="ProtNLM"/>
    </source>
</evidence>
<dbReference type="RefSeq" id="WP_054733846.1">
    <property type="nucleotide sequence ID" value="NZ_AYZM01000177.1"/>
</dbReference>
<dbReference type="InterPro" id="IPR013078">
    <property type="entry name" value="His_Pase_superF_clade-1"/>
</dbReference>
<name>A0A0R2EHX3_9LACO</name>
<feature type="active site" description="Proton donor/acceptor" evidence="1">
    <location>
        <position position="84"/>
    </location>
</feature>
<dbReference type="PANTHER" id="PTHR48100:SF1">
    <property type="entry name" value="HISTIDINE PHOSPHATASE FAMILY PROTEIN-RELATED"/>
    <property type="match status" value="1"/>
</dbReference>
<evidence type="ECO:0000256" key="2">
    <source>
        <dbReference type="PIRSR" id="PIRSR613078-2"/>
    </source>
</evidence>
<protein>
    <recommendedName>
        <fullName evidence="5">Phosphoglycerate mutase</fullName>
    </recommendedName>
</protein>
<dbReference type="CDD" id="cd07067">
    <property type="entry name" value="HP_PGM_like"/>
    <property type="match status" value="1"/>
</dbReference>
<sequence>MTTTIYFIRHGQTIWNQEHRMQGFQNSPLTELGQFQARQLSHRLATFPTIDRIVASPSPRAQQTAHLVNLDLGLPITTDAAFQELNMGNWEGRTYTEIEAASPQEWANFWQAPEQFQASNGGETFADLATRALAGFNALVQQSPNQTIAVVSHRITIRVLLSQLLNVDINQIDDPKPTSLTELIVIDNQYHLSLMNSVTHYEA</sequence>
<dbReference type="InterPro" id="IPR029033">
    <property type="entry name" value="His_PPase_superfam"/>
</dbReference>
<keyword evidence="4" id="KW-1185">Reference proteome</keyword>
<evidence type="ECO:0000313" key="3">
    <source>
        <dbReference type="EMBL" id="KRN15983.1"/>
    </source>
</evidence>
<dbReference type="GO" id="GO:0005737">
    <property type="term" value="C:cytoplasm"/>
    <property type="evidence" value="ECO:0007669"/>
    <property type="project" value="TreeGrafter"/>
</dbReference>
<dbReference type="AlphaFoldDB" id="A0A0R2EHX3"/>
<evidence type="ECO:0000256" key="1">
    <source>
        <dbReference type="PIRSR" id="PIRSR613078-1"/>
    </source>
</evidence>
<dbReference type="GO" id="GO:0016791">
    <property type="term" value="F:phosphatase activity"/>
    <property type="evidence" value="ECO:0007669"/>
    <property type="project" value="TreeGrafter"/>
</dbReference>
<dbReference type="STRING" id="1423804.FD14_GL002791"/>
<dbReference type="Proteomes" id="UP000051442">
    <property type="component" value="Unassembled WGS sequence"/>
</dbReference>
<organism evidence="3 4">
    <name type="scientific">Secundilactobacillus similis DSM 23365 = JCM 2765</name>
    <dbReference type="NCBI Taxonomy" id="1423804"/>
    <lineage>
        <taxon>Bacteria</taxon>
        <taxon>Bacillati</taxon>
        <taxon>Bacillota</taxon>
        <taxon>Bacilli</taxon>
        <taxon>Lactobacillales</taxon>
        <taxon>Lactobacillaceae</taxon>
        <taxon>Secundilactobacillus</taxon>
    </lineage>
</organism>